<gene>
    <name evidence="4" type="ORF">X797_007889</name>
</gene>
<dbReference type="InterPro" id="IPR004556">
    <property type="entry name" value="HemK-like"/>
</dbReference>
<dbReference type="InterPro" id="IPR029063">
    <property type="entry name" value="SAM-dependent_MTases_sf"/>
</dbReference>
<dbReference type="SUPFAM" id="SSF53335">
    <property type="entry name" value="S-adenosyl-L-methionine-dependent methyltransferases"/>
    <property type="match status" value="1"/>
</dbReference>
<dbReference type="EMBL" id="JELW01000022">
    <property type="protein sequence ID" value="EXU98891.1"/>
    <property type="molecule type" value="Genomic_DNA"/>
</dbReference>
<dbReference type="GO" id="GO:0008276">
    <property type="term" value="F:protein methyltransferase activity"/>
    <property type="evidence" value="ECO:0007669"/>
    <property type="project" value="InterPro"/>
</dbReference>
<dbReference type="PANTHER" id="PTHR18895:SF74">
    <property type="entry name" value="MTRF1L RELEASE FACTOR GLUTAMINE METHYLTRANSFERASE"/>
    <property type="match status" value="1"/>
</dbReference>
<evidence type="ECO:0000256" key="3">
    <source>
        <dbReference type="ARBA" id="ARBA00022691"/>
    </source>
</evidence>
<sequence length="356" mass="40186">MPRLPPWLLQQAKQRSRNLAALVPACRDIQSAKNELRWLTEYARETTTHSGSKAQRLRLLCQRRRRGVPLQYILGSQPFGPLDIKCRSGVLIPRPETEAYTYHLVDLIKTGELLGSKSSNDNAELSIVDLCTGTGCIPLLLYTLLQPSFRRLRVRGVDISPQAVGLAKLNVRHNSKLGNIAASQPGQKLDILRGDIFKDQDIALVAQTPCDILVSNPPYVSQRAWDFGQEGLGYSVRKYEPRLALVPNHDLPVPAGWLHEDVFYSRLLDIVMLLKPSVALLELGEESQARRILGRLFQHRVAEFVMAEVWRDWPDLTATDGEAAELVVELNDMSRRVPVRGRGQIRSILLRLQWDI</sequence>
<comment type="caution">
    <text evidence="4">The sequence shown here is derived from an EMBL/GenBank/DDBJ whole genome shotgun (WGS) entry which is preliminary data.</text>
</comment>
<dbReference type="OrthoDB" id="269872at2759"/>
<dbReference type="Gene3D" id="3.40.50.150">
    <property type="entry name" value="Vaccinia Virus protein VP39"/>
    <property type="match status" value="1"/>
</dbReference>
<dbReference type="InterPro" id="IPR050320">
    <property type="entry name" value="N5-glutamine_MTase"/>
</dbReference>
<dbReference type="Gene3D" id="1.10.8.10">
    <property type="entry name" value="DNA helicase RuvA subunit, C-terminal domain"/>
    <property type="match status" value="1"/>
</dbReference>
<evidence type="ECO:0000313" key="4">
    <source>
        <dbReference type="EMBL" id="EXU98891.1"/>
    </source>
</evidence>
<dbReference type="GO" id="GO:0003676">
    <property type="term" value="F:nucleic acid binding"/>
    <property type="evidence" value="ECO:0007669"/>
    <property type="project" value="InterPro"/>
</dbReference>
<accession>A0A0A1URN4</accession>
<evidence type="ECO:0000313" key="5">
    <source>
        <dbReference type="Proteomes" id="UP000030151"/>
    </source>
</evidence>
<dbReference type="HOGENOM" id="CLU_018398_0_0_1"/>
<dbReference type="PROSITE" id="PS00092">
    <property type="entry name" value="N6_MTASE"/>
    <property type="match status" value="1"/>
</dbReference>
<keyword evidence="1 4" id="KW-0489">Methyltransferase</keyword>
<organism evidence="4 5">
    <name type="scientific">Metarhizium robertsii</name>
    <dbReference type="NCBI Taxonomy" id="568076"/>
    <lineage>
        <taxon>Eukaryota</taxon>
        <taxon>Fungi</taxon>
        <taxon>Dikarya</taxon>
        <taxon>Ascomycota</taxon>
        <taxon>Pezizomycotina</taxon>
        <taxon>Sordariomycetes</taxon>
        <taxon>Hypocreomycetidae</taxon>
        <taxon>Hypocreales</taxon>
        <taxon>Clavicipitaceae</taxon>
        <taxon>Metarhizium</taxon>
    </lineage>
</organism>
<dbReference type="eggNOG" id="KOG2904">
    <property type="taxonomic scope" value="Eukaryota"/>
</dbReference>
<name>A0A0A1URN4_9HYPO</name>
<dbReference type="PANTHER" id="PTHR18895">
    <property type="entry name" value="HEMK METHYLTRANSFERASE"/>
    <property type="match status" value="1"/>
</dbReference>
<dbReference type="GO" id="GO:0005739">
    <property type="term" value="C:mitochondrion"/>
    <property type="evidence" value="ECO:0007669"/>
    <property type="project" value="TreeGrafter"/>
</dbReference>
<keyword evidence="2 4" id="KW-0808">Transferase</keyword>
<dbReference type="GO" id="GO:0032259">
    <property type="term" value="P:methylation"/>
    <property type="evidence" value="ECO:0007669"/>
    <property type="project" value="UniProtKB-KW"/>
</dbReference>
<evidence type="ECO:0000256" key="2">
    <source>
        <dbReference type="ARBA" id="ARBA00022679"/>
    </source>
</evidence>
<dbReference type="AlphaFoldDB" id="A0A0A1URN4"/>
<keyword evidence="3" id="KW-0949">S-adenosyl-L-methionine</keyword>
<reference evidence="4 5" key="1">
    <citation type="submission" date="2014-02" db="EMBL/GenBank/DDBJ databases">
        <title>The genome sequence of the entomopathogenic fungus Metarhizium robertsii ARSEF 2575.</title>
        <authorList>
            <person name="Giuliano Garisto Donzelli B."/>
            <person name="Roe B.A."/>
            <person name="Macmil S.L."/>
            <person name="Krasnoff S.B."/>
            <person name="Gibson D.M."/>
        </authorList>
    </citation>
    <scope>NUCLEOTIDE SEQUENCE [LARGE SCALE GENOMIC DNA]</scope>
    <source>
        <strain evidence="4 5">ARSEF 2575</strain>
    </source>
</reference>
<dbReference type="Proteomes" id="UP000030151">
    <property type="component" value="Unassembled WGS sequence"/>
</dbReference>
<dbReference type="InterPro" id="IPR002052">
    <property type="entry name" value="DNA_methylase_N6_adenine_CS"/>
</dbReference>
<proteinExistence type="predicted"/>
<dbReference type="CDD" id="cd02440">
    <property type="entry name" value="AdoMet_MTases"/>
    <property type="match status" value="1"/>
</dbReference>
<dbReference type="NCBIfam" id="TIGR00536">
    <property type="entry name" value="hemK_fam"/>
    <property type="match status" value="1"/>
</dbReference>
<evidence type="ECO:0000256" key="1">
    <source>
        <dbReference type="ARBA" id="ARBA00022603"/>
    </source>
</evidence>
<protein>
    <submittedName>
        <fullName evidence="4">Protein-(Glutamine-N5) methyltransferase</fullName>
    </submittedName>
</protein>